<evidence type="ECO:0000313" key="1">
    <source>
        <dbReference type="EMBL" id="CRG94367.1"/>
    </source>
</evidence>
<dbReference type="OrthoDB" id="10474389at2759"/>
<keyword evidence="2" id="KW-1185">Reference proteome</keyword>
<dbReference type="AlphaFoldDB" id="A0A1J1GPE3"/>
<proteinExistence type="predicted"/>
<evidence type="ECO:0000313" key="2">
    <source>
        <dbReference type="Proteomes" id="UP000220797"/>
    </source>
</evidence>
<dbReference type="RefSeq" id="XP_028527188.1">
    <property type="nucleotide sequence ID" value="XM_028670436.1"/>
</dbReference>
<dbReference type="SUPFAM" id="SSF100939">
    <property type="entry name" value="SPOC domain-like"/>
    <property type="match status" value="1"/>
</dbReference>
<organism evidence="1 2">
    <name type="scientific">Plasmodium gallinaceum</name>
    <dbReference type="NCBI Taxonomy" id="5849"/>
    <lineage>
        <taxon>Eukaryota</taxon>
        <taxon>Sar</taxon>
        <taxon>Alveolata</taxon>
        <taxon>Apicomplexa</taxon>
        <taxon>Aconoidasida</taxon>
        <taxon>Haemosporida</taxon>
        <taxon>Plasmodiidae</taxon>
        <taxon>Plasmodium</taxon>
        <taxon>Plasmodium (Haemamoeba)</taxon>
    </lineage>
</organism>
<dbReference type="OMA" id="LYDSTCE"/>
<reference evidence="1" key="1">
    <citation type="submission" date="2015-04" db="EMBL/GenBank/DDBJ databases">
        <authorList>
            <consortium name="Pathogen Informatics"/>
        </authorList>
    </citation>
    <scope>NUCLEOTIDE SEQUENCE [LARGE SCALE GENOMIC DNA]</scope>
    <source>
        <strain evidence="1">8A</strain>
    </source>
</reference>
<dbReference type="Proteomes" id="UP000220797">
    <property type="component" value="Unassembled WGS sequence"/>
</dbReference>
<dbReference type="VEuPathDB" id="PlasmoDB:PGAL8A_00407100"/>
<dbReference type="GeneID" id="39732601"/>
<sequence>MKKIINRIVIIIEYTPDLFDYNSVKKNKSNHEILVELLCTFLEKKILYDSTCEIALILAGYKSKEKKSDNESNIYILEKLKRVNFGLYKNLLNDILLHKKFNEKISYNDVFLKALELLNKTNNSKKVKYKDKLNNFIIFLTCQKKKIIHFNFYEYIMKILKYYVSLVIIGLNFKRNFFFDNLFDLNEYIKDNENKIKKKSIKNQIMWNKVILLCNGSIYTYIEAFKKIKNDHLTNEKSEKKSLVNFIIPNAIEITVEIHSYTSTQNIHKNNVNENLFNKYYENISKSLVDFKEKKNNHSSCSSTSKCEIDHLKMFSIHNNFLYFNEENNFNTLKKYLSSNFEVKNLYRKNIQEEVINQGYNKLKKNKEINNNVIKYYKYGSNYYLPTDEIDTNLIDDSNKCELKCLCTIKKDKIDWGNIVGTTYFVVTHKKDKIDFKMMNYLIYSLHETNYILICSYKTKDSKYYTVGLKPICGNLTILNLFFLAYKEHINYFNFNMNSSNQENSNVFDELIDLLDLSEEFLPKKREKIDNNRGDKIKSIENYNTKNSQYYKNYIMKKNNQINKSRILKKQKEKIDIRINMGEEKEVYNVINENKEKHNKKKKEKIDCKYICDGDDYENYSDTDEDDCDYNNNFVSKIKKRSDFHNLYSVKSTKERLLTRNIHDVYLKSFYEILEGKCRLHFTSGYENSKNKIINERYFPFLYKNEIYQFIDNKKIMKIHDIVNKLKMKFAIKLENTYMLKDISESNKITKLKTSNFNNNDNLLKNYNLNVHYKITKNSNSLLLDNVSNNSSSNSYKEDICFLYNENFKKDTNYSYSTKKYFLKKELEFSSDNDDENSEYTFNLYDVDKIKIMRLHNLEIYDKEELLDAFNRKNNFRKIYCTNETMSPTKKKKLKT</sequence>
<accession>A0A1J1GPE3</accession>
<dbReference type="EMBL" id="CVMV01000022">
    <property type="protein sequence ID" value="CRG94367.1"/>
    <property type="molecule type" value="Genomic_DNA"/>
</dbReference>
<protein>
    <submittedName>
        <fullName evidence="1">Uncharacterized protein</fullName>
    </submittedName>
</protein>
<gene>
    <name evidence="1" type="ORF">PGAL8A_00407100</name>
</gene>
<name>A0A1J1GPE3_PLAGA</name>
<comment type="caution">
    <text evidence="1">The sequence shown here is derived from an EMBL/GenBank/DDBJ whole genome shotgun (WGS) entry which is preliminary data.</text>
</comment>
<dbReference type="InterPro" id="IPR016194">
    <property type="entry name" value="SPOC-like_C_dom_sf"/>
</dbReference>
<dbReference type="InterPro" id="IPR036465">
    <property type="entry name" value="vWFA_dom_sf"/>
</dbReference>
<dbReference type="SUPFAM" id="SSF53300">
    <property type="entry name" value="vWA-like"/>
    <property type="match status" value="1"/>
</dbReference>
<dbReference type="Gene3D" id="2.40.290.10">
    <property type="match status" value="1"/>
</dbReference>